<feature type="transmembrane region" description="Helical" evidence="6">
    <location>
        <begin position="304"/>
        <end position="322"/>
    </location>
</feature>
<feature type="transmembrane region" description="Helical" evidence="6">
    <location>
        <begin position="361"/>
        <end position="381"/>
    </location>
</feature>
<dbReference type="Gene3D" id="1.20.1250.20">
    <property type="entry name" value="MFS general substrate transporter like domains"/>
    <property type="match status" value="1"/>
</dbReference>
<evidence type="ECO:0000256" key="6">
    <source>
        <dbReference type="SAM" id="Phobius"/>
    </source>
</evidence>
<protein>
    <submittedName>
        <fullName evidence="8">Putative MFS family arabinose efflux permease</fullName>
    </submittedName>
</protein>
<evidence type="ECO:0000259" key="7">
    <source>
        <dbReference type="PROSITE" id="PS50850"/>
    </source>
</evidence>
<dbReference type="PANTHER" id="PTHR43124">
    <property type="entry name" value="PURINE EFFLUX PUMP PBUE"/>
    <property type="match status" value="1"/>
</dbReference>
<keyword evidence="2" id="KW-1003">Cell membrane</keyword>
<evidence type="ECO:0000313" key="8">
    <source>
        <dbReference type="EMBL" id="PTM55043.1"/>
    </source>
</evidence>
<dbReference type="InterPro" id="IPR020846">
    <property type="entry name" value="MFS_dom"/>
</dbReference>
<keyword evidence="3 6" id="KW-0812">Transmembrane</keyword>
<dbReference type="SUPFAM" id="SSF103473">
    <property type="entry name" value="MFS general substrate transporter"/>
    <property type="match status" value="1"/>
</dbReference>
<dbReference type="Pfam" id="PF07690">
    <property type="entry name" value="MFS_1"/>
    <property type="match status" value="1"/>
</dbReference>
<comment type="caution">
    <text evidence="8">The sequence shown here is derived from an EMBL/GenBank/DDBJ whole genome shotgun (WGS) entry which is preliminary data.</text>
</comment>
<evidence type="ECO:0000256" key="4">
    <source>
        <dbReference type="ARBA" id="ARBA00022989"/>
    </source>
</evidence>
<dbReference type="InterPro" id="IPR036259">
    <property type="entry name" value="MFS_trans_sf"/>
</dbReference>
<comment type="subcellular location">
    <subcellularLocation>
        <location evidence="1">Cell membrane</location>
        <topology evidence="1">Multi-pass membrane protein</topology>
    </subcellularLocation>
</comment>
<feature type="transmembrane region" description="Helical" evidence="6">
    <location>
        <begin position="185"/>
        <end position="204"/>
    </location>
</feature>
<dbReference type="InterPro" id="IPR011701">
    <property type="entry name" value="MFS"/>
</dbReference>
<sequence>MSPPDEKGSLPVTEQTSTRMGAVGVTLAVLVAVLATATLMSQFFRNSVGVIATTLAGELGLDPDQLGLVASSFFLIFALCQIPVGIVIDRWGPRTALLGSGLFVVAGSIVFASATGQAGLVAGRLLLGIGCSTFFMAPLVVYARSFDPAVFASLTGFQIAFSSLGTLIATAPLGWMTATHGWRSAFLLAAAVSALLLLAILLVVRGPATGRLAGAKPETLRQAFAGIGAVVRTKGFVPLFLMSFSTYSTFGLIIGLWGGPYLAHVHGADLAMQGKVLFAMALAQIIGTMAWGSADRIAGAYKPVAVTGAALSLVLMAALILGGAASPLAAAVLMAVLGFSCAFTPVLVAHSKALFPPELTGRGLSLINMGTMSGSFATQWITGLAVKGVAGGAAVYPLTAFQLAFAMQAALLACATLAYLRAPDPRRGL</sequence>
<keyword evidence="5 6" id="KW-0472">Membrane</keyword>
<name>A0A2T4Z2R8_9HYPH</name>
<evidence type="ECO:0000256" key="1">
    <source>
        <dbReference type="ARBA" id="ARBA00004651"/>
    </source>
</evidence>
<feature type="transmembrane region" description="Helical" evidence="6">
    <location>
        <begin position="121"/>
        <end position="142"/>
    </location>
</feature>
<feature type="transmembrane region" description="Helical" evidence="6">
    <location>
        <begin position="401"/>
        <end position="420"/>
    </location>
</feature>
<evidence type="ECO:0000256" key="2">
    <source>
        <dbReference type="ARBA" id="ARBA00022475"/>
    </source>
</evidence>
<keyword evidence="9" id="KW-1185">Reference proteome</keyword>
<feature type="transmembrane region" description="Helical" evidence="6">
    <location>
        <begin position="236"/>
        <end position="258"/>
    </location>
</feature>
<gene>
    <name evidence="8" type="ORF">C8P69_105193</name>
</gene>
<keyword evidence="4 6" id="KW-1133">Transmembrane helix</keyword>
<reference evidence="8 9" key="1">
    <citation type="submission" date="2018-04" db="EMBL/GenBank/DDBJ databases">
        <title>Genomic Encyclopedia of Archaeal and Bacterial Type Strains, Phase II (KMG-II): from individual species to whole genera.</title>
        <authorList>
            <person name="Goeker M."/>
        </authorList>
    </citation>
    <scope>NUCLEOTIDE SEQUENCE [LARGE SCALE GENOMIC DNA]</scope>
    <source>
        <strain evidence="8 9">DSM 25521</strain>
    </source>
</reference>
<evidence type="ECO:0000256" key="5">
    <source>
        <dbReference type="ARBA" id="ARBA00023136"/>
    </source>
</evidence>
<dbReference type="PANTHER" id="PTHR43124:SF3">
    <property type="entry name" value="CHLORAMPHENICOL EFFLUX PUMP RV0191"/>
    <property type="match status" value="1"/>
</dbReference>
<feature type="transmembrane region" description="Helical" evidence="6">
    <location>
        <begin position="95"/>
        <end position="115"/>
    </location>
</feature>
<dbReference type="GO" id="GO:0022857">
    <property type="term" value="F:transmembrane transporter activity"/>
    <property type="evidence" value="ECO:0007669"/>
    <property type="project" value="InterPro"/>
</dbReference>
<feature type="transmembrane region" description="Helical" evidence="6">
    <location>
        <begin position="65"/>
        <end position="88"/>
    </location>
</feature>
<feature type="transmembrane region" description="Helical" evidence="6">
    <location>
        <begin position="149"/>
        <end position="173"/>
    </location>
</feature>
<proteinExistence type="predicted"/>
<feature type="transmembrane region" description="Helical" evidence="6">
    <location>
        <begin position="21"/>
        <end position="45"/>
    </location>
</feature>
<evidence type="ECO:0000313" key="9">
    <source>
        <dbReference type="Proteomes" id="UP000241808"/>
    </source>
</evidence>
<dbReference type="InterPro" id="IPR050189">
    <property type="entry name" value="MFS_Efflux_Transporters"/>
</dbReference>
<dbReference type="Proteomes" id="UP000241808">
    <property type="component" value="Unassembled WGS sequence"/>
</dbReference>
<dbReference type="EMBL" id="PZZL01000005">
    <property type="protein sequence ID" value="PTM55043.1"/>
    <property type="molecule type" value="Genomic_DNA"/>
</dbReference>
<feature type="domain" description="Major facilitator superfamily (MFS) profile" evidence="7">
    <location>
        <begin position="30"/>
        <end position="427"/>
    </location>
</feature>
<dbReference type="AlphaFoldDB" id="A0A2T4Z2R8"/>
<organism evidence="8 9">
    <name type="scientific">Phreatobacter oligotrophus</name>
    <dbReference type="NCBI Taxonomy" id="1122261"/>
    <lineage>
        <taxon>Bacteria</taxon>
        <taxon>Pseudomonadati</taxon>
        <taxon>Pseudomonadota</taxon>
        <taxon>Alphaproteobacteria</taxon>
        <taxon>Hyphomicrobiales</taxon>
        <taxon>Phreatobacteraceae</taxon>
        <taxon>Phreatobacter</taxon>
    </lineage>
</organism>
<dbReference type="GO" id="GO:0005886">
    <property type="term" value="C:plasma membrane"/>
    <property type="evidence" value="ECO:0007669"/>
    <property type="project" value="UniProtKB-SubCell"/>
</dbReference>
<dbReference type="PROSITE" id="PS50850">
    <property type="entry name" value="MFS"/>
    <property type="match status" value="1"/>
</dbReference>
<accession>A0A2T4Z2R8</accession>
<feature type="transmembrane region" description="Helical" evidence="6">
    <location>
        <begin position="270"/>
        <end position="292"/>
    </location>
</feature>
<evidence type="ECO:0000256" key="3">
    <source>
        <dbReference type="ARBA" id="ARBA00022692"/>
    </source>
</evidence>
<feature type="transmembrane region" description="Helical" evidence="6">
    <location>
        <begin position="328"/>
        <end position="349"/>
    </location>
</feature>